<gene>
    <name evidence="4" type="ORF">NOF53_24785</name>
</gene>
<dbReference type="Pfam" id="PF08240">
    <property type="entry name" value="ADH_N"/>
    <property type="match status" value="1"/>
</dbReference>
<keyword evidence="5" id="KW-1185">Reference proteome</keyword>
<dbReference type="RefSeq" id="WP_255973831.1">
    <property type="nucleotide sequence ID" value="NZ_JANFQF010000028.1"/>
</dbReference>
<sequence>MSIVAVRTTRRIGGGDGAPVAPGTTPHKEGSTIARTMRAVVLTEPGPVEKLQIRELPVPEPRPGSVRIAVKAFGLNRSDYHMRMGLAEGVRYPIVPGLEAVGVVDAAPGSDLRPGQQVAALMGGMGRAYNGGYAEYTVVPRSSVVPFRSCLPWDVLGAVPETLQTAYGSLTTGLDLKSGQTLLIRGGTSALGFATAALAHDLGATVLATTRQPDRLDNLETHAVDHPILDNGAIANQVHRIKPGGVDAALELVGTPTLPDTLVSTRIHGTVCFAGMLSDQWTVRDFYPIAYIPRGVRLTSYSGGSADLPAPVLQRYLDRISDGAFGLGPLRTYSMDQIRDAHHAVATNSISGKIVVLTPSGLKEAGEAAMTEEPLPRTSQ</sequence>
<dbReference type="Proteomes" id="UP001524501">
    <property type="component" value="Unassembled WGS sequence"/>
</dbReference>
<organism evidence="4 5">
    <name type="scientific">Rhodococcus tibetensis</name>
    <dbReference type="NCBI Taxonomy" id="2965064"/>
    <lineage>
        <taxon>Bacteria</taxon>
        <taxon>Bacillati</taxon>
        <taxon>Actinomycetota</taxon>
        <taxon>Actinomycetes</taxon>
        <taxon>Mycobacteriales</taxon>
        <taxon>Nocardiaceae</taxon>
        <taxon>Rhodococcus</taxon>
    </lineage>
</organism>
<dbReference type="InterPro" id="IPR011032">
    <property type="entry name" value="GroES-like_sf"/>
</dbReference>
<dbReference type="SUPFAM" id="SSF51735">
    <property type="entry name" value="NAD(P)-binding Rossmann-fold domains"/>
    <property type="match status" value="1"/>
</dbReference>
<protein>
    <submittedName>
        <fullName evidence="4">Zinc-binding dehydrogenase</fullName>
    </submittedName>
</protein>
<dbReference type="SMART" id="SM00829">
    <property type="entry name" value="PKS_ER"/>
    <property type="match status" value="1"/>
</dbReference>
<evidence type="ECO:0000256" key="2">
    <source>
        <dbReference type="ARBA" id="ARBA00023002"/>
    </source>
</evidence>
<evidence type="ECO:0000313" key="4">
    <source>
        <dbReference type="EMBL" id="MCQ4122333.1"/>
    </source>
</evidence>
<proteinExistence type="predicted"/>
<evidence type="ECO:0000256" key="1">
    <source>
        <dbReference type="ARBA" id="ARBA00022857"/>
    </source>
</evidence>
<dbReference type="Gene3D" id="3.90.180.10">
    <property type="entry name" value="Medium-chain alcohol dehydrogenases, catalytic domain"/>
    <property type="match status" value="1"/>
</dbReference>
<name>A0ABT1QJ60_9NOCA</name>
<dbReference type="Pfam" id="PF00107">
    <property type="entry name" value="ADH_zinc_N"/>
    <property type="match status" value="1"/>
</dbReference>
<evidence type="ECO:0000313" key="5">
    <source>
        <dbReference type="Proteomes" id="UP001524501"/>
    </source>
</evidence>
<keyword evidence="2" id="KW-0560">Oxidoreductase</keyword>
<evidence type="ECO:0000259" key="3">
    <source>
        <dbReference type="SMART" id="SM00829"/>
    </source>
</evidence>
<feature type="domain" description="Enoyl reductase (ER)" evidence="3">
    <location>
        <begin position="46"/>
        <end position="356"/>
    </location>
</feature>
<dbReference type="SUPFAM" id="SSF50129">
    <property type="entry name" value="GroES-like"/>
    <property type="match status" value="1"/>
</dbReference>
<dbReference type="InterPro" id="IPR020843">
    <property type="entry name" value="ER"/>
</dbReference>
<dbReference type="PANTHER" id="PTHR48106">
    <property type="entry name" value="QUINONE OXIDOREDUCTASE PIG3-RELATED"/>
    <property type="match status" value="1"/>
</dbReference>
<dbReference type="EMBL" id="JANFQF010000028">
    <property type="protein sequence ID" value="MCQ4122333.1"/>
    <property type="molecule type" value="Genomic_DNA"/>
</dbReference>
<comment type="caution">
    <text evidence="4">The sequence shown here is derived from an EMBL/GenBank/DDBJ whole genome shotgun (WGS) entry which is preliminary data.</text>
</comment>
<dbReference type="InterPro" id="IPR013149">
    <property type="entry name" value="ADH-like_C"/>
</dbReference>
<dbReference type="InterPro" id="IPR036291">
    <property type="entry name" value="NAD(P)-bd_dom_sf"/>
</dbReference>
<dbReference type="PANTHER" id="PTHR48106:SF18">
    <property type="entry name" value="QUINONE OXIDOREDUCTASE PIG3"/>
    <property type="match status" value="1"/>
</dbReference>
<keyword evidence="1" id="KW-0521">NADP</keyword>
<accession>A0ABT1QJ60</accession>
<reference evidence="4 5" key="1">
    <citation type="submission" date="2022-07" db="EMBL/GenBank/DDBJ databases">
        <title>Degradation activity of malathion, p-nitrophenol and potential low-temperature adaptation strategy of Rhodococcus sp. FXJ9.536.</title>
        <authorList>
            <person name="Huang J."/>
            <person name="Huang Y."/>
        </authorList>
    </citation>
    <scope>NUCLEOTIDE SEQUENCE [LARGE SCALE GENOMIC DNA]</scope>
    <source>
        <strain evidence="4 5">FXJ9.536</strain>
    </source>
</reference>
<dbReference type="InterPro" id="IPR013154">
    <property type="entry name" value="ADH-like_N"/>
</dbReference>